<proteinExistence type="predicted"/>
<feature type="transmembrane region" description="Helical" evidence="1">
    <location>
        <begin position="279"/>
        <end position="312"/>
    </location>
</feature>
<feature type="domain" description="GP-PDE" evidence="2">
    <location>
        <begin position="371"/>
        <end position="601"/>
    </location>
</feature>
<accession>A0A6M0JZG5</accession>
<dbReference type="PANTHER" id="PTHR46211">
    <property type="entry name" value="GLYCEROPHOSPHORYL DIESTER PHOSPHODIESTERASE"/>
    <property type="match status" value="1"/>
</dbReference>
<feature type="transmembrane region" description="Helical" evidence="1">
    <location>
        <begin position="135"/>
        <end position="165"/>
    </location>
</feature>
<dbReference type="EMBL" id="JAAIJQ010000037">
    <property type="protein sequence ID" value="NEV62880.1"/>
    <property type="molecule type" value="Genomic_DNA"/>
</dbReference>
<gene>
    <name evidence="3" type="ORF">G3446_13425</name>
</gene>
<feature type="transmembrane region" description="Helical" evidence="1">
    <location>
        <begin position="342"/>
        <end position="362"/>
    </location>
</feature>
<evidence type="ECO:0000313" key="4">
    <source>
        <dbReference type="Proteomes" id="UP000483379"/>
    </source>
</evidence>
<dbReference type="PROSITE" id="PS51704">
    <property type="entry name" value="GP_PDE"/>
    <property type="match status" value="1"/>
</dbReference>
<evidence type="ECO:0000259" key="2">
    <source>
        <dbReference type="PROSITE" id="PS51704"/>
    </source>
</evidence>
<dbReference type="RefSeq" id="WP_164453343.1">
    <property type="nucleotide sequence ID" value="NZ_JAAIJQ010000037.1"/>
</dbReference>
<dbReference type="GO" id="GO:0008081">
    <property type="term" value="F:phosphoric diester hydrolase activity"/>
    <property type="evidence" value="ECO:0007669"/>
    <property type="project" value="InterPro"/>
</dbReference>
<dbReference type="AlphaFoldDB" id="A0A6M0JZG5"/>
<feature type="transmembrane region" description="Helical" evidence="1">
    <location>
        <begin position="238"/>
        <end position="267"/>
    </location>
</feature>
<dbReference type="InterPro" id="IPR018476">
    <property type="entry name" value="GlyceroP-diester-Pdiesterase_M"/>
</dbReference>
<reference evidence="3 4" key="1">
    <citation type="submission" date="2020-02" db="EMBL/GenBank/DDBJ databases">
        <title>Genome sequences of Thiorhodococcus mannitoliphagus and Thiorhodococcus minor, purple sulfur photosynthetic bacteria in the gammaproteobacterial family, Chromatiaceae.</title>
        <authorList>
            <person name="Aviles F.A."/>
            <person name="Meyer T.E."/>
            <person name="Kyndt J.A."/>
        </authorList>
    </citation>
    <scope>NUCLEOTIDE SEQUENCE [LARGE SCALE GENOMIC DNA]</scope>
    <source>
        <strain evidence="3 4">DSM 11518</strain>
    </source>
</reference>
<dbReference type="Pfam" id="PF03009">
    <property type="entry name" value="GDPD"/>
    <property type="match status" value="1"/>
</dbReference>
<sequence>MHEPIEVRVSGNMTIQPSSFLAAQIERLRSDWRPLLLIHALYTAAGIALLAPLTGLILRVLIGLSGQPALADQDILYFLLRPVGMAALILMAGVLIAVMALEQASLMAVGATRAAGIRGRTLAAILFAVRRAPRVFVFCLWLVARLLLLALPFLAIAGAIAWLLLTDYDINYYLQARPPAFWTAASLIGVVLTAMAALLIQRLIAWSLTLPLVLFQDVSPRSSFRESSRLTLGRRRRILWLLAIWASAALGLGALATAAIGGLGHWIAPPFFDQLPLLVLILGGLVGLWLLANWLVGAVNASAFALIVLGLAERLAPGFEHAEPKAIGAETGSPGWRRTARWMTAALLGGALMAVLAGAWLIDGMVIRDDITIVAHRGAAGKAPENTLSAVELAIQDGTDWVEIDVQETADGEVVVIHDSDFMKLANVDLKIWNASLEDLDRIDVGSWLSPEFADARVPTLRQVLEAARGEAGVVIELKYYGHDEDLERRVVEIVEATGMAGKVAVMSLDYTGIQKIRALRPDWTIGLLSAKGIGDMTRLDADFLAVNMGMATPGFVQRTQASGKQLFVWTVNDPVSMSRMMSLGVDGIITDEPAMAREVLAQRAELSPVERLLVHTAVLLGRPAPQRTYRDNSP</sequence>
<dbReference type="PANTHER" id="PTHR46211:SF8">
    <property type="entry name" value="PHOSPHODIESTERASE"/>
    <property type="match status" value="1"/>
</dbReference>
<dbReference type="Pfam" id="PF10110">
    <property type="entry name" value="GPDPase_memb"/>
    <property type="match status" value="1"/>
</dbReference>
<dbReference type="InterPro" id="IPR030395">
    <property type="entry name" value="GP_PDE_dom"/>
</dbReference>
<dbReference type="Proteomes" id="UP000483379">
    <property type="component" value="Unassembled WGS sequence"/>
</dbReference>
<keyword evidence="1" id="KW-1133">Transmembrane helix</keyword>
<dbReference type="CDD" id="cd08579">
    <property type="entry name" value="GDPD_memb_like"/>
    <property type="match status" value="1"/>
</dbReference>
<feature type="transmembrane region" description="Helical" evidence="1">
    <location>
        <begin position="78"/>
        <end position="101"/>
    </location>
</feature>
<comment type="caution">
    <text evidence="3">The sequence shown here is derived from an EMBL/GenBank/DDBJ whole genome shotgun (WGS) entry which is preliminary data.</text>
</comment>
<name>A0A6M0JZG5_9GAMM</name>
<feature type="transmembrane region" description="Helical" evidence="1">
    <location>
        <begin position="180"/>
        <end position="200"/>
    </location>
</feature>
<dbReference type="InterPro" id="IPR017946">
    <property type="entry name" value="PLC-like_Pdiesterase_TIM-brl"/>
</dbReference>
<feature type="transmembrane region" description="Helical" evidence="1">
    <location>
        <begin position="35"/>
        <end position="58"/>
    </location>
</feature>
<keyword evidence="1" id="KW-0812">Transmembrane</keyword>
<protein>
    <submittedName>
        <fullName evidence="3">Glycerophosphodiester phosphodiesterase</fullName>
    </submittedName>
</protein>
<keyword evidence="4" id="KW-1185">Reference proteome</keyword>
<dbReference type="SUPFAM" id="SSF51695">
    <property type="entry name" value="PLC-like phosphodiesterases"/>
    <property type="match status" value="1"/>
</dbReference>
<dbReference type="GO" id="GO:0006629">
    <property type="term" value="P:lipid metabolic process"/>
    <property type="evidence" value="ECO:0007669"/>
    <property type="project" value="InterPro"/>
</dbReference>
<keyword evidence="1" id="KW-0472">Membrane</keyword>
<organism evidence="3 4">
    <name type="scientific">Thiorhodococcus minor</name>
    <dbReference type="NCBI Taxonomy" id="57489"/>
    <lineage>
        <taxon>Bacteria</taxon>
        <taxon>Pseudomonadati</taxon>
        <taxon>Pseudomonadota</taxon>
        <taxon>Gammaproteobacteria</taxon>
        <taxon>Chromatiales</taxon>
        <taxon>Chromatiaceae</taxon>
        <taxon>Thiorhodococcus</taxon>
    </lineage>
</organism>
<evidence type="ECO:0000256" key="1">
    <source>
        <dbReference type="SAM" id="Phobius"/>
    </source>
</evidence>
<dbReference type="Gene3D" id="3.20.20.190">
    <property type="entry name" value="Phosphatidylinositol (PI) phosphodiesterase"/>
    <property type="match status" value="1"/>
</dbReference>
<evidence type="ECO:0000313" key="3">
    <source>
        <dbReference type="EMBL" id="NEV62880.1"/>
    </source>
</evidence>